<dbReference type="Proteomes" id="UP000435243">
    <property type="component" value="Unassembled WGS sequence"/>
</dbReference>
<evidence type="ECO:0000256" key="5">
    <source>
        <dbReference type="SAM" id="SignalP"/>
    </source>
</evidence>
<feature type="domain" description="Cytochrome c" evidence="6">
    <location>
        <begin position="31"/>
        <end position="114"/>
    </location>
</feature>
<keyword evidence="5" id="KW-0732">Signal</keyword>
<protein>
    <recommendedName>
        <fullName evidence="6">Cytochrome c domain-containing protein</fullName>
    </recommendedName>
</protein>
<organism evidence="7 8">
    <name type="scientific">Alteraurantiacibacter aestuarii</name>
    <dbReference type="NCBI Taxonomy" id="650004"/>
    <lineage>
        <taxon>Bacteria</taxon>
        <taxon>Pseudomonadati</taxon>
        <taxon>Pseudomonadota</taxon>
        <taxon>Alphaproteobacteria</taxon>
        <taxon>Sphingomonadales</taxon>
        <taxon>Erythrobacteraceae</taxon>
        <taxon>Alteraurantiacibacter</taxon>
    </lineage>
</organism>
<evidence type="ECO:0000256" key="1">
    <source>
        <dbReference type="ARBA" id="ARBA00022617"/>
    </source>
</evidence>
<evidence type="ECO:0000256" key="4">
    <source>
        <dbReference type="PROSITE-ProRule" id="PRU00433"/>
    </source>
</evidence>
<evidence type="ECO:0000313" key="8">
    <source>
        <dbReference type="Proteomes" id="UP000435243"/>
    </source>
</evidence>
<keyword evidence="3 4" id="KW-0408">Iron</keyword>
<feature type="chain" id="PRO_5032960126" description="Cytochrome c domain-containing protein" evidence="5">
    <location>
        <begin position="25"/>
        <end position="123"/>
    </location>
</feature>
<dbReference type="GO" id="GO:0009055">
    <property type="term" value="F:electron transfer activity"/>
    <property type="evidence" value="ECO:0007669"/>
    <property type="project" value="InterPro"/>
</dbReference>
<dbReference type="InterPro" id="IPR036909">
    <property type="entry name" value="Cyt_c-like_dom_sf"/>
</dbReference>
<evidence type="ECO:0000256" key="2">
    <source>
        <dbReference type="ARBA" id="ARBA00022723"/>
    </source>
</evidence>
<dbReference type="EMBL" id="WTYY01000004">
    <property type="protein sequence ID" value="MXO88937.1"/>
    <property type="molecule type" value="Genomic_DNA"/>
</dbReference>
<dbReference type="InterPro" id="IPR009056">
    <property type="entry name" value="Cyt_c-like_dom"/>
</dbReference>
<sequence length="123" mass="13024">MSVRHLAAAIAVTLGLAACQGAPSASITSAPAPEQGRVLAFAQGACGGCHAVENNALSPNPEAPEWPLIVNRPGLTNATLTSWLRDAHNYPEEMDFDLDVPQVEELVAYMLTLQSPDYEPAIQ</sequence>
<feature type="signal peptide" evidence="5">
    <location>
        <begin position="1"/>
        <end position="24"/>
    </location>
</feature>
<dbReference type="PROSITE" id="PS51007">
    <property type="entry name" value="CYTC"/>
    <property type="match status" value="1"/>
</dbReference>
<keyword evidence="2 4" id="KW-0479">Metal-binding</keyword>
<keyword evidence="8" id="KW-1185">Reference proteome</keyword>
<comment type="caution">
    <text evidence="7">The sequence shown here is derived from an EMBL/GenBank/DDBJ whole genome shotgun (WGS) entry which is preliminary data.</text>
</comment>
<evidence type="ECO:0000313" key="7">
    <source>
        <dbReference type="EMBL" id="MXO88937.1"/>
    </source>
</evidence>
<dbReference type="OrthoDB" id="7596428at2"/>
<gene>
    <name evidence="7" type="ORF">GRI32_09310</name>
</gene>
<proteinExistence type="predicted"/>
<name>A0A844ZQ66_9SPHN</name>
<dbReference type="GO" id="GO:0046872">
    <property type="term" value="F:metal ion binding"/>
    <property type="evidence" value="ECO:0007669"/>
    <property type="project" value="UniProtKB-KW"/>
</dbReference>
<dbReference type="GO" id="GO:0020037">
    <property type="term" value="F:heme binding"/>
    <property type="evidence" value="ECO:0007669"/>
    <property type="project" value="InterPro"/>
</dbReference>
<keyword evidence="1 4" id="KW-0349">Heme</keyword>
<dbReference type="RefSeq" id="WP_160591533.1">
    <property type="nucleotide sequence ID" value="NZ_BAAAFP010000003.1"/>
</dbReference>
<evidence type="ECO:0000256" key="3">
    <source>
        <dbReference type="ARBA" id="ARBA00023004"/>
    </source>
</evidence>
<accession>A0A844ZQ66</accession>
<evidence type="ECO:0000259" key="6">
    <source>
        <dbReference type="PROSITE" id="PS51007"/>
    </source>
</evidence>
<reference evidence="7 8" key="1">
    <citation type="submission" date="2019-12" db="EMBL/GenBank/DDBJ databases">
        <title>Genomic-based taxomic classification of the family Erythrobacteraceae.</title>
        <authorList>
            <person name="Xu L."/>
        </authorList>
    </citation>
    <scope>NUCLEOTIDE SEQUENCE [LARGE SCALE GENOMIC DNA]</scope>
    <source>
        <strain evidence="7 8">JCM 16339</strain>
    </source>
</reference>
<dbReference type="AlphaFoldDB" id="A0A844ZQ66"/>
<dbReference type="PROSITE" id="PS51257">
    <property type="entry name" value="PROKAR_LIPOPROTEIN"/>
    <property type="match status" value="1"/>
</dbReference>
<dbReference type="Gene3D" id="1.10.760.10">
    <property type="entry name" value="Cytochrome c-like domain"/>
    <property type="match status" value="1"/>
</dbReference>
<dbReference type="SUPFAM" id="SSF46626">
    <property type="entry name" value="Cytochrome c"/>
    <property type="match status" value="1"/>
</dbReference>